<reference evidence="4 5" key="1">
    <citation type="journal article" date="2017" name="Int. J. Syst. Evol. Microbiol.">
        <title>Marinicauda algicola sp. nov., isolated from a marine red alga Rhodosorus marinus.</title>
        <authorList>
            <person name="Jeong S.E."/>
            <person name="Jeon S.H."/>
            <person name="Chun B.H."/>
            <person name="Kim D.W."/>
            <person name="Jeon C.O."/>
        </authorList>
    </citation>
    <scope>NUCLEOTIDE SEQUENCE [LARGE SCALE GENOMIC DNA]</scope>
    <source>
        <strain evidence="4 5">JCM 31718</strain>
    </source>
</reference>
<dbReference type="PROSITE" id="PS50110">
    <property type="entry name" value="RESPONSE_REGULATORY"/>
    <property type="match status" value="1"/>
</dbReference>
<dbReference type="InterPro" id="IPR001789">
    <property type="entry name" value="Sig_transdc_resp-reg_receiver"/>
</dbReference>
<keyword evidence="5" id="KW-1185">Reference proteome</keyword>
<sequence length="162" mass="18659">MIYIVRTLLHGFGIREIRDTRDAAEALDIIRHETVDIVFSDYEMDLLDGLEFTRMIRTAKDSRNRYVPIILLTAYTERSRICEARDAGVTEVCAKPVTAQQLWQKMSAVINHPRPFVKSKTYFGPDRRRRIKSSYRGPERRHANLEPLGEGEGYSARDSSGL</sequence>
<dbReference type="Pfam" id="PF00072">
    <property type="entry name" value="Response_reg"/>
    <property type="match status" value="1"/>
</dbReference>
<protein>
    <submittedName>
        <fullName evidence="4">Response regulator</fullName>
    </submittedName>
</protein>
<dbReference type="Proteomes" id="UP000308054">
    <property type="component" value="Unassembled WGS sequence"/>
</dbReference>
<gene>
    <name evidence="4" type="ORF">E5163_02160</name>
</gene>
<evidence type="ECO:0000313" key="5">
    <source>
        <dbReference type="Proteomes" id="UP000308054"/>
    </source>
</evidence>
<dbReference type="PANTHER" id="PTHR43228:SF1">
    <property type="entry name" value="TWO-COMPONENT RESPONSE REGULATOR ARR22"/>
    <property type="match status" value="1"/>
</dbReference>
<evidence type="ECO:0000313" key="4">
    <source>
        <dbReference type="EMBL" id="TGY90744.1"/>
    </source>
</evidence>
<dbReference type="AlphaFoldDB" id="A0A4S2H527"/>
<name>A0A4S2H527_9PROT</name>
<dbReference type="OrthoDB" id="9786548at2"/>
<feature type="modified residue" description="4-aspartylphosphate" evidence="1">
    <location>
        <position position="41"/>
    </location>
</feature>
<dbReference type="SUPFAM" id="SSF52172">
    <property type="entry name" value="CheY-like"/>
    <property type="match status" value="1"/>
</dbReference>
<dbReference type="SMART" id="SM00448">
    <property type="entry name" value="REC"/>
    <property type="match status" value="1"/>
</dbReference>
<accession>A0A4S2H527</accession>
<keyword evidence="1" id="KW-0597">Phosphoprotein</keyword>
<comment type="caution">
    <text evidence="4">The sequence shown here is derived from an EMBL/GenBank/DDBJ whole genome shotgun (WGS) entry which is preliminary data.</text>
</comment>
<proteinExistence type="predicted"/>
<dbReference type="GO" id="GO:0000160">
    <property type="term" value="P:phosphorelay signal transduction system"/>
    <property type="evidence" value="ECO:0007669"/>
    <property type="project" value="InterPro"/>
</dbReference>
<evidence type="ECO:0000256" key="1">
    <source>
        <dbReference type="PROSITE-ProRule" id="PRU00169"/>
    </source>
</evidence>
<dbReference type="InterPro" id="IPR052048">
    <property type="entry name" value="ST_Response_Regulator"/>
</dbReference>
<dbReference type="InterPro" id="IPR011006">
    <property type="entry name" value="CheY-like_superfamily"/>
</dbReference>
<dbReference type="EMBL" id="SRXW01000001">
    <property type="protein sequence ID" value="TGY90744.1"/>
    <property type="molecule type" value="Genomic_DNA"/>
</dbReference>
<feature type="region of interest" description="Disordered" evidence="2">
    <location>
        <begin position="130"/>
        <end position="162"/>
    </location>
</feature>
<feature type="domain" description="Response regulatory" evidence="3">
    <location>
        <begin position="1"/>
        <end position="110"/>
    </location>
</feature>
<evidence type="ECO:0000256" key="2">
    <source>
        <dbReference type="SAM" id="MobiDB-lite"/>
    </source>
</evidence>
<organism evidence="4 5">
    <name type="scientific">Marinicauda algicola</name>
    <dbReference type="NCBI Taxonomy" id="2029849"/>
    <lineage>
        <taxon>Bacteria</taxon>
        <taxon>Pseudomonadati</taxon>
        <taxon>Pseudomonadota</taxon>
        <taxon>Alphaproteobacteria</taxon>
        <taxon>Maricaulales</taxon>
        <taxon>Maricaulaceae</taxon>
        <taxon>Marinicauda</taxon>
    </lineage>
</organism>
<dbReference type="Gene3D" id="3.40.50.2300">
    <property type="match status" value="1"/>
</dbReference>
<evidence type="ECO:0000259" key="3">
    <source>
        <dbReference type="PROSITE" id="PS50110"/>
    </source>
</evidence>
<dbReference type="PANTHER" id="PTHR43228">
    <property type="entry name" value="TWO-COMPONENT RESPONSE REGULATOR"/>
    <property type="match status" value="1"/>
</dbReference>